<organism evidence="1 2">
    <name type="scientific">Denitromonas halophila</name>
    <dbReference type="NCBI Taxonomy" id="1629404"/>
    <lineage>
        <taxon>Bacteria</taxon>
        <taxon>Pseudomonadati</taxon>
        <taxon>Pseudomonadota</taxon>
        <taxon>Betaproteobacteria</taxon>
        <taxon>Rhodocyclales</taxon>
        <taxon>Zoogloeaceae</taxon>
        <taxon>Denitromonas</taxon>
    </lineage>
</organism>
<dbReference type="EMBL" id="VMNK01000011">
    <property type="protein sequence ID" value="TVO55241.1"/>
    <property type="molecule type" value="Genomic_DNA"/>
</dbReference>
<protein>
    <submittedName>
        <fullName evidence="1">Uncharacterized protein</fullName>
    </submittedName>
</protein>
<keyword evidence="2" id="KW-1185">Reference proteome</keyword>
<dbReference type="OrthoDB" id="6195523at2"/>
<proteinExistence type="predicted"/>
<gene>
    <name evidence="1" type="ORF">FHP91_12195</name>
</gene>
<comment type="caution">
    <text evidence="1">The sequence shown here is derived from an EMBL/GenBank/DDBJ whole genome shotgun (WGS) entry which is preliminary data.</text>
</comment>
<name>A0A557QQQ2_9RHOO</name>
<accession>A0A557QQQ2</accession>
<dbReference type="Proteomes" id="UP000319502">
    <property type="component" value="Unassembled WGS sequence"/>
</dbReference>
<reference evidence="1 2" key="1">
    <citation type="submission" date="2019-07" db="EMBL/GenBank/DDBJ databases">
        <title>The pathways for chlorine oxyanion respiration interact through the shared metabolite chlorate.</title>
        <authorList>
            <person name="Barnum T.P."/>
            <person name="Cheng Y."/>
            <person name="Hill K.A."/>
            <person name="Lucas L.N."/>
            <person name="Carlson H.K."/>
            <person name="Coates J.D."/>
        </authorList>
    </citation>
    <scope>NUCLEOTIDE SEQUENCE [LARGE SCALE GENOMIC DNA]</scope>
    <source>
        <strain evidence="1 2">SFB-3</strain>
    </source>
</reference>
<dbReference type="AlphaFoldDB" id="A0A557QQQ2"/>
<evidence type="ECO:0000313" key="2">
    <source>
        <dbReference type="Proteomes" id="UP000319502"/>
    </source>
</evidence>
<sequence>MKPGSVKIVDRVSAIEAIKRLNEDDLLFLNRLIVERLKLISQAKSTMLMGSFTVGDRVGFQAADGQGLEGIVLRLNKKTVSIVTDDGHQWNVAPGLLHLIATVGAKQRGR</sequence>
<evidence type="ECO:0000313" key="1">
    <source>
        <dbReference type="EMBL" id="TVO55241.1"/>
    </source>
</evidence>